<feature type="transmembrane region" description="Helical" evidence="5">
    <location>
        <begin position="133"/>
        <end position="155"/>
    </location>
</feature>
<feature type="transmembrane region" description="Helical" evidence="5">
    <location>
        <begin position="277"/>
        <end position="297"/>
    </location>
</feature>
<feature type="transmembrane region" description="Helical" evidence="5">
    <location>
        <begin position="215"/>
        <end position="233"/>
    </location>
</feature>
<dbReference type="Gene3D" id="1.20.1720.10">
    <property type="entry name" value="Multidrug resistance protein D"/>
    <property type="match status" value="2"/>
</dbReference>
<dbReference type="GO" id="GO:0022857">
    <property type="term" value="F:transmembrane transporter activity"/>
    <property type="evidence" value="ECO:0007669"/>
    <property type="project" value="InterPro"/>
</dbReference>
<dbReference type="AlphaFoldDB" id="A0A139A3W0"/>
<dbReference type="PANTHER" id="PTHR23501:SF198">
    <property type="entry name" value="AZOLE RESISTANCE PROTEIN 1-RELATED"/>
    <property type="match status" value="1"/>
</dbReference>
<dbReference type="Pfam" id="PF07690">
    <property type="entry name" value="MFS_1"/>
    <property type="match status" value="1"/>
</dbReference>
<evidence type="ECO:0000313" key="7">
    <source>
        <dbReference type="EMBL" id="KXS11359.1"/>
    </source>
</evidence>
<dbReference type="InterPro" id="IPR020846">
    <property type="entry name" value="MFS_dom"/>
</dbReference>
<keyword evidence="2 5" id="KW-0812">Transmembrane</keyword>
<feature type="domain" description="Major facilitator superfamily (MFS) profile" evidence="6">
    <location>
        <begin position="1"/>
        <end position="360"/>
    </location>
</feature>
<keyword evidence="8" id="KW-1185">Reference proteome</keyword>
<dbReference type="InterPro" id="IPR036259">
    <property type="entry name" value="MFS_trans_sf"/>
</dbReference>
<feature type="transmembrane region" description="Helical" evidence="5">
    <location>
        <begin position="318"/>
        <end position="341"/>
    </location>
</feature>
<dbReference type="PANTHER" id="PTHR23501">
    <property type="entry name" value="MAJOR FACILITATOR SUPERFAMILY"/>
    <property type="match status" value="1"/>
</dbReference>
<sequence>MESTALDNAKESIADSVTLNAKQDSTTAAAGANPRQAENGLVYSRFQFLMLFVGLSRSSFRRPSLDWVVSWGTAFFLASIPLIPTYDPISPGKLADVFGRKPVFMAGIFIFELGSLICRIAPNLNTLLVGRAVAGLGGGYIIPMTLVIIAAVVSLRDRPRYQGLNGACFSVASVVGPSTSRQRPVNPYIAQLTQDSLTVGGAFTDHLSWRWCFNINLPFGGLAMLAVCLFLRLSPITGNMKEKLAHADYTGTSWLAAGTVVLVYALSAGGVDYEWNSASIISMFALSAVSFVVIALVEINLIKTPLIPFELYKNRFVLACWGCAFCVGFCFLSLSYIPIYFQVVNGTRQPWLVSTLFLSS</sequence>
<dbReference type="Proteomes" id="UP000070544">
    <property type="component" value="Unassembled WGS sequence"/>
</dbReference>
<evidence type="ECO:0000256" key="5">
    <source>
        <dbReference type="SAM" id="Phobius"/>
    </source>
</evidence>
<evidence type="ECO:0000256" key="1">
    <source>
        <dbReference type="ARBA" id="ARBA00004141"/>
    </source>
</evidence>
<feature type="transmembrane region" description="Helical" evidence="5">
    <location>
        <begin position="103"/>
        <end position="121"/>
    </location>
</feature>
<protein>
    <submittedName>
        <fullName evidence="7">MFS general substrate transporter</fullName>
    </submittedName>
</protein>
<comment type="subcellular location">
    <subcellularLocation>
        <location evidence="1">Membrane</location>
        <topology evidence="1">Multi-pass membrane protein</topology>
    </subcellularLocation>
</comment>
<feature type="transmembrane region" description="Helical" evidence="5">
    <location>
        <begin position="65"/>
        <end position="83"/>
    </location>
</feature>
<evidence type="ECO:0000259" key="6">
    <source>
        <dbReference type="PROSITE" id="PS50850"/>
    </source>
</evidence>
<proteinExistence type="predicted"/>
<evidence type="ECO:0000256" key="3">
    <source>
        <dbReference type="ARBA" id="ARBA00022989"/>
    </source>
</evidence>
<accession>A0A139A3W0</accession>
<gene>
    <name evidence="7" type="ORF">M427DRAFT_72981</name>
</gene>
<evidence type="ECO:0000256" key="2">
    <source>
        <dbReference type="ARBA" id="ARBA00022692"/>
    </source>
</evidence>
<organism evidence="7 8">
    <name type="scientific">Gonapodya prolifera (strain JEL478)</name>
    <name type="common">Monoblepharis prolifera</name>
    <dbReference type="NCBI Taxonomy" id="1344416"/>
    <lineage>
        <taxon>Eukaryota</taxon>
        <taxon>Fungi</taxon>
        <taxon>Fungi incertae sedis</taxon>
        <taxon>Chytridiomycota</taxon>
        <taxon>Chytridiomycota incertae sedis</taxon>
        <taxon>Monoblepharidomycetes</taxon>
        <taxon>Monoblepharidales</taxon>
        <taxon>Gonapodyaceae</taxon>
        <taxon>Gonapodya</taxon>
    </lineage>
</organism>
<feature type="transmembrane region" description="Helical" evidence="5">
    <location>
        <begin position="254"/>
        <end position="271"/>
    </location>
</feature>
<dbReference type="EMBL" id="KQ965803">
    <property type="protein sequence ID" value="KXS11359.1"/>
    <property type="molecule type" value="Genomic_DNA"/>
</dbReference>
<name>A0A139A3W0_GONPJ</name>
<evidence type="ECO:0000313" key="8">
    <source>
        <dbReference type="Proteomes" id="UP000070544"/>
    </source>
</evidence>
<dbReference type="GO" id="GO:0005886">
    <property type="term" value="C:plasma membrane"/>
    <property type="evidence" value="ECO:0007669"/>
    <property type="project" value="TreeGrafter"/>
</dbReference>
<reference evidence="7 8" key="1">
    <citation type="journal article" date="2015" name="Genome Biol. Evol.">
        <title>Phylogenomic analyses indicate that early fungi evolved digesting cell walls of algal ancestors of land plants.</title>
        <authorList>
            <person name="Chang Y."/>
            <person name="Wang S."/>
            <person name="Sekimoto S."/>
            <person name="Aerts A.L."/>
            <person name="Choi C."/>
            <person name="Clum A."/>
            <person name="LaButti K.M."/>
            <person name="Lindquist E.A."/>
            <person name="Yee Ngan C."/>
            <person name="Ohm R.A."/>
            <person name="Salamov A.A."/>
            <person name="Grigoriev I.V."/>
            <person name="Spatafora J.W."/>
            <person name="Berbee M.L."/>
        </authorList>
    </citation>
    <scope>NUCLEOTIDE SEQUENCE [LARGE SCALE GENOMIC DNA]</scope>
    <source>
        <strain evidence="7 8">JEL478</strain>
    </source>
</reference>
<evidence type="ECO:0000256" key="4">
    <source>
        <dbReference type="ARBA" id="ARBA00023136"/>
    </source>
</evidence>
<keyword evidence="4 5" id="KW-0472">Membrane</keyword>
<dbReference type="PROSITE" id="PS50850">
    <property type="entry name" value="MFS"/>
    <property type="match status" value="1"/>
</dbReference>
<dbReference type="InterPro" id="IPR011701">
    <property type="entry name" value="MFS"/>
</dbReference>
<keyword evidence="3 5" id="KW-1133">Transmembrane helix</keyword>
<dbReference type="SUPFAM" id="SSF103473">
    <property type="entry name" value="MFS general substrate transporter"/>
    <property type="match status" value="1"/>
</dbReference>
<dbReference type="OrthoDB" id="2147446at2759"/>